<keyword evidence="3" id="KW-1185">Reference proteome</keyword>
<organism evidence="2 3">
    <name type="scientific">Dillenia turbinata</name>
    <dbReference type="NCBI Taxonomy" id="194707"/>
    <lineage>
        <taxon>Eukaryota</taxon>
        <taxon>Viridiplantae</taxon>
        <taxon>Streptophyta</taxon>
        <taxon>Embryophyta</taxon>
        <taxon>Tracheophyta</taxon>
        <taxon>Spermatophyta</taxon>
        <taxon>Magnoliopsida</taxon>
        <taxon>eudicotyledons</taxon>
        <taxon>Gunneridae</taxon>
        <taxon>Pentapetalae</taxon>
        <taxon>Dilleniales</taxon>
        <taxon>Dilleniaceae</taxon>
        <taxon>Dillenia</taxon>
    </lineage>
</organism>
<dbReference type="InterPro" id="IPR044180">
    <property type="entry name" value="FKBP18-like"/>
</dbReference>
<dbReference type="Proteomes" id="UP001370490">
    <property type="component" value="Unassembled WGS sequence"/>
</dbReference>
<comment type="caution">
    <text evidence="2">The sequence shown here is derived from an EMBL/GenBank/DDBJ whole genome shotgun (WGS) entry which is preliminary data.</text>
</comment>
<dbReference type="GO" id="GO:0016853">
    <property type="term" value="F:isomerase activity"/>
    <property type="evidence" value="ECO:0007669"/>
    <property type="project" value="UniProtKB-KW"/>
</dbReference>
<proteinExistence type="predicted"/>
<evidence type="ECO:0000256" key="1">
    <source>
        <dbReference type="SAM" id="MobiDB-lite"/>
    </source>
</evidence>
<keyword evidence="2" id="KW-0413">Isomerase</keyword>
<evidence type="ECO:0000313" key="3">
    <source>
        <dbReference type="Proteomes" id="UP001370490"/>
    </source>
</evidence>
<reference evidence="2 3" key="1">
    <citation type="submission" date="2023-12" db="EMBL/GenBank/DDBJ databases">
        <title>A high-quality genome assembly for Dillenia turbinata (Dilleniales).</title>
        <authorList>
            <person name="Chanderbali A."/>
        </authorList>
    </citation>
    <scope>NUCLEOTIDE SEQUENCE [LARGE SCALE GENOMIC DNA]</scope>
    <source>
        <strain evidence="2">LSX21</strain>
        <tissue evidence="2">Leaf</tissue>
    </source>
</reference>
<dbReference type="AlphaFoldDB" id="A0AAN8W009"/>
<dbReference type="PANTHER" id="PTHR47862:SF1">
    <property type="entry name" value="PEPTIDYL-PROLYL CIS-TRANS ISOMERASE FKBP18, CHLOROPLASTIC"/>
    <property type="match status" value="1"/>
</dbReference>
<dbReference type="EMBL" id="JBAMMX010000005">
    <property type="protein sequence ID" value="KAK6939201.1"/>
    <property type="molecule type" value="Genomic_DNA"/>
</dbReference>
<name>A0AAN8W009_9MAGN</name>
<accession>A0AAN8W009</accession>
<feature type="region of interest" description="Disordered" evidence="1">
    <location>
        <begin position="163"/>
        <end position="187"/>
    </location>
</feature>
<protein>
    <submittedName>
        <fullName evidence="2">FKBP-type peptidyl-prolyl cis-trans isomerase domain</fullName>
    </submittedName>
</protein>
<gene>
    <name evidence="2" type="ORF">RJ641_028732</name>
</gene>
<dbReference type="PANTHER" id="PTHR47862">
    <property type="entry name" value="PEPTIDYL-PROLYL CIS-TRANS ISOMERASE FKBP18, CHLOROPLASTIC"/>
    <property type="match status" value="1"/>
</dbReference>
<sequence length="187" mass="20712">MHYQDALRIPSGGWAMSASENKVHFDCIYRGITAVSSPESKLLAGNRIIAQPYEFMIGAPPGKEWRHDFVDNPNGLFSAQAAPKPPAAKYTISEGMKRIVIVLPEAGYGQKGMNEIPVKFSSQLQPSLELYILILAHTMGSRPRAMCSKPRIACISTHQYSSDDKKCMSNHPSNHKSKDNIPQDIIE</sequence>
<dbReference type="GO" id="GO:0009543">
    <property type="term" value="C:chloroplast thylakoid lumen"/>
    <property type="evidence" value="ECO:0007669"/>
    <property type="project" value="TreeGrafter"/>
</dbReference>
<evidence type="ECO:0000313" key="2">
    <source>
        <dbReference type="EMBL" id="KAK6939201.1"/>
    </source>
</evidence>